<accession>A0A7D4AWJ7</accession>
<dbReference type="Proteomes" id="UP000501240">
    <property type="component" value="Chromosome"/>
</dbReference>
<evidence type="ECO:0000256" key="1">
    <source>
        <dbReference type="SAM" id="MobiDB-lite"/>
    </source>
</evidence>
<feature type="compositionally biased region" description="Basic residues" evidence="1">
    <location>
        <begin position="43"/>
        <end position="52"/>
    </location>
</feature>
<proteinExistence type="predicted"/>
<evidence type="ECO:0000313" key="2">
    <source>
        <dbReference type="EMBL" id="QKG27508.1"/>
    </source>
</evidence>
<feature type="region of interest" description="Disordered" evidence="1">
    <location>
        <begin position="1"/>
        <end position="85"/>
    </location>
</feature>
<feature type="compositionally biased region" description="Polar residues" evidence="1">
    <location>
        <begin position="30"/>
        <end position="40"/>
    </location>
</feature>
<evidence type="ECO:0000313" key="3">
    <source>
        <dbReference type="Proteomes" id="UP000501240"/>
    </source>
</evidence>
<protein>
    <submittedName>
        <fullName evidence="2">Uncharacterized protein</fullName>
    </submittedName>
</protein>
<dbReference type="EMBL" id="CP053892">
    <property type="protein sequence ID" value="QKG27508.1"/>
    <property type="molecule type" value="Genomic_DNA"/>
</dbReference>
<reference evidence="2 3" key="1">
    <citation type="submission" date="2020-05" db="EMBL/GenBank/DDBJ databases">
        <title>Actinomadura verrucosospora NRRL-B18236 (PFL_A860) Genome sequencing and assembly.</title>
        <authorList>
            <person name="Samborskyy M."/>
        </authorList>
    </citation>
    <scope>NUCLEOTIDE SEQUENCE [LARGE SCALE GENOMIC DNA]</scope>
    <source>
        <strain evidence="2 3">NRRL:B18236</strain>
    </source>
</reference>
<feature type="compositionally biased region" description="Basic and acidic residues" evidence="1">
    <location>
        <begin position="1"/>
        <end position="22"/>
    </location>
</feature>
<sequence>MSGKKMEGNVEQRRKAAREARAQGKAPSARNVTTGASKQPHSAPKHQPHHHAERLDRIHRGKQQDTSPAPKPGYGEPASKRRRQD</sequence>
<name>A0A7D4AWJ7_ACTVE</name>
<dbReference type="AlphaFoldDB" id="A0A7D4AWJ7"/>
<organism evidence="2 3">
    <name type="scientific">Actinomadura verrucosospora</name>
    <dbReference type="NCBI Taxonomy" id="46165"/>
    <lineage>
        <taxon>Bacteria</taxon>
        <taxon>Bacillati</taxon>
        <taxon>Actinomycetota</taxon>
        <taxon>Actinomycetes</taxon>
        <taxon>Streptosporangiales</taxon>
        <taxon>Thermomonosporaceae</taxon>
        <taxon>Actinomadura</taxon>
    </lineage>
</organism>
<dbReference type="RefSeq" id="WP_173100771.1">
    <property type="nucleotide sequence ID" value="NZ_CP053892.1"/>
</dbReference>
<keyword evidence="3" id="KW-1185">Reference proteome</keyword>
<gene>
    <name evidence="2" type="ORF">ACTIVE_9163</name>
</gene>